<feature type="domain" description="TonB-dependent receptor plug" evidence="14">
    <location>
        <begin position="57"/>
        <end position="177"/>
    </location>
</feature>
<evidence type="ECO:0000256" key="4">
    <source>
        <dbReference type="ARBA" id="ARBA00022452"/>
    </source>
</evidence>
<evidence type="ECO:0000256" key="12">
    <source>
        <dbReference type="SAM" id="SignalP"/>
    </source>
</evidence>
<dbReference type="InterPro" id="IPR037066">
    <property type="entry name" value="Plug_dom_sf"/>
</dbReference>
<comment type="caution">
    <text evidence="15">The sequence shown here is derived from an EMBL/GenBank/DDBJ whole genome shotgun (WGS) entry which is preliminary data.</text>
</comment>
<keyword evidence="6 11" id="KW-0798">TonB box</keyword>
<keyword evidence="12" id="KW-0732">Signal</keyword>
<keyword evidence="16" id="KW-1185">Reference proteome</keyword>
<feature type="domain" description="TonB-dependent receptor-like beta-barrel" evidence="13">
    <location>
        <begin position="299"/>
        <end position="768"/>
    </location>
</feature>
<evidence type="ECO:0000256" key="6">
    <source>
        <dbReference type="ARBA" id="ARBA00023077"/>
    </source>
</evidence>
<keyword evidence="3 10" id="KW-0813">Transport</keyword>
<keyword evidence="8 15" id="KW-0675">Receptor</keyword>
<evidence type="ECO:0000313" key="16">
    <source>
        <dbReference type="Proteomes" id="UP001205861"/>
    </source>
</evidence>
<proteinExistence type="inferred from homology"/>
<evidence type="ECO:0000313" key="15">
    <source>
        <dbReference type="EMBL" id="MCS0607463.1"/>
    </source>
</evidence>
<evidence type="ECO:0000259" key="14">
    <source>
        <dbReference type="Pfam" id="PF07715"/>
    </source>
</evidence>
<sequence length="817" mass="86695">MQKAILKGGVAAIVLHSGLGLAHAAEDKPPETPDPAAQVANAGVVIVTGTRATGLKVEDSASPVQVLDATSLSRAGQPDLMQALSQNLPSLNAQAFGSDMAAMTLSARLRGLSPNNTLVLVNGKRRHGTSNLSVLGGPYQGGAAADLNYIPIAAIDHVEVLQDGAAAQYGTDAIAGVINIILKSNYQGGTASMNGGGYMDEGGHTGDASANMGLTPFEGAFLSLTAESKFHGFSNRGGIDPRVTDPGTLAAQPTLKNNSLYPYLNRISGDAQYRQHVFAANFGADISNDASVYSFATYGEKKARAFENYRMPSRIPKVYPNGFSPLETFNEQDYALTLGAKFKALGWHFDLSSTYGKDVSKIGVASSANVSLFNDTGFTPTEFRAGEFHAGQLTNNLDLSREFDVGMASPLNVAAGLEQRRDTYEIVAGDAASRYKEGSQSFPGFSLTDAGSHSRTGKAGYVNVSGKPVTDLTVDLAARYEHFSDFGNAKVGKLTTRYDFSPAVGVRATYSNGFRAPTLAEEYYSATNVSPRSAFVQLPPNSAGAKLVGVNGLKPEASTNISAGIVLHPSANLAITLDAYQISIRDRIVGSGALYGSGGAINSPAVIKAIIANGNVLDPTVVQTGINIFSNAVNTRSRGLEFVATLNSSYGEWGKVDWSAAANYNKVEVTKINQAPAQLQPQTLLDPSAIADIETASPRTRLNLGALWKLGKWTMNLREAFYGRSESLDSSDGAVWYKNEVKPTWITDLELAYSPTKAWTFAVGANNLFNTYPNQVNAKLLAERRANLDNGAVTLYPSFSPFGINGGYYYARASMKF</sequence>
<organism evidence="15 16">
    <name type="scientific">Massilia solisilvae</name>
    <dbReference type="NCBI Taxonomy" id="1811225"/>
    <lineage>
        <taxon>Bacteria</taxon>
        <taxon>Pseudomonadati</taxon>
        <taxon>Pseudomonadota</taxon>
        <taxon>Betaproteobacteria</taxon>
        <taxon>Burkholderiales</taxon>
        <taxon>Oxalobacteraceae</taxon>
        <taxon>Telluria group</taxon>
        <taxon>Massilia</taxon>
    </lineage>
</organism>
<dbReference type="EMBL" id="JANUGV010000001">
    <property type="protein sequence ID" value="MCS0607463.1"/>
    <property type="molecule type" value="Genomic_DNA"/>
</dbReference>
<dbReference type="InterPro" id="IPR000531">
    <property type="entry name" value="Beta-barrel_TonB"/>
</dbReference>
<dbReference type="InterPro" id="IPR039426">
    <property type="entry name" value="TonB-dep_rcpt-like"/>
</dbReference>
<feature type="signal peptide" evidence="12">
    <location>
        <begin position="1"/>
        <end position="24"/>
    </location>
</feature>
<dbReference type="Gene3D" id="2.40.170.20">
    <property type="entry name" value="TonB-dependent receptor, beta-barrel domain"/>
    <property type="match status" value="1"/>
</dbReference>
<evidence type="ECO:0000256" key="5">
    <source>
        <dbReference type="ARBA" id="ARBA00022692"/>
    </source>
</evidence>
<evidence type="ECO:0000256" key="11">
    <source>
        <dbReference type="RuleBase" id="RU003357"/>
    </source>
</evidence>
<dbReference type="InterPro" id="IPR012910">
    <property type="entry name" value="Plug_dom"/>
</dbReference>
<dbReference type="Proteomes" id="UP001205861">
    <property type="component" value="Unassembled WGS sequence"/>
</dbReference>
<evidence type="ECO:0000256" key="9">
    <source>
        <dbReference type="ARBA" id="ARBA00023237"/>
    </source>
</evidence>
<dbReference type="RefSeq" id="WP_258855183.1">
    <property type="nucleotide sequence ID" value="NZ_JANUGV010000001.1"/>
</dbReference>
<comment type="subcellular location">
    <subcellularLocation>
        <location evidence="1 10">Cell outer membrane</location>
        <topology evidence="1 10">Multi-pass membrane protein</topology>
    </subcellularLocation>
</comment>
<evidence type="ECO:0000256" key="8">
    <source>
        <dbReference type="ARBA" id="ARBA00023170"/>
    </source>
</evidence>
<name>A0ABT2BG33_9BURK</name>
<evidence type="ECO:0000256" key="10">
    <source>
        <dbReference type="PROSITE-ProRule" id="PRU01360"/>
    </source>
</evidence>
<dbReference type="Gene3D" id="2.170.130.10">
    <property type="entry name" value="TonB-dependent receptor, plug domain"/>
    <property type="match status" value="1"/>
</dbReference>
<feature type="chain" id="PRO_5046231772" evidence="12">
    <location>
        <begin position="25"/>
        <end position="817"/>
    </location>
</feature>
<evidence type="ECO:0000256" key="7">
    <source>
        <dbReference type="ARBA" id="ARBA00023136"/>
    </source>
</evidence>
<accession>A0ABT2BG33</accession>
<dbReference type="CDD" id="cd01347">
    <property type="entry name" value="ligand_gated_channel"/>
    <property type="match status" value="1"/>
</dbReference>
<protein>
    <submittedName>
        <fullName evidence="15">TonB-dependent receptor</fullName>
    </submittedName>
</protein>
<dbReference type="PROSITE" id="PS52016">
    <property type="entry name" value="TONB_DEPENDENT_REC_3"/>
    <property type="match status" value="1"/>
</dbReference>
<evidence type="ECO:0000259" key="13">
    <source>
        <dbReference type="Pfam" id="PF00593"/>
    </source>
</evidence>
<reference evidence="15 16" key="1">
    <citation type="submission" date="2022-08" db="EMBL/GenBank/DDBJ databases">
        <title>Reclassification of Massilia species as members of the genera Telluria, Duganella, Pseudoduganella, Mokoshia gen. nov. and Zemynaea gen. nov. using orthogonal and non-orthogonal genome-based approaches.</title>
        <authorList>
            <person name="Bowman J.P."/>
        </authorList>
    </citation>
    <scope>NUCLEOTIDE SEQUENCE [LARGE SCALE GENOMIC DNA]</scope>
    <source>
        <strain evidence="15 16">JCM 31607</strain>
    </source>
</reference>
<dbReference type="Pfam" id="PF07715">
    <property type="entry name" value="Plug"/>
    <property type="match status" value="1"/>
</dbReference>
<evidence type="ECO:0000256" key="3">
    <source>
        <dbReference type="ARBA" id="ARBA00022448"/>
    </source>
</evidence>
<gene>
    <name evidence="15" type="ORF">NX773_04690</name>
</gene>
<dbReference type="Pfam" id="PF00593">
    <property type="entry name" value="TonB_dep_Rec_b-barrel"/>
    <property type="match status" value="1"/>
</dbReference>
<keyword evidence="9 10" id="KW-0998">Cell outer membrane</keyword>
<dbReference type="PANTHER" id="PTHR47234:SF3">
    <property type="entry name" value="SECRETIN_TONB SHORT N-TERMINAL DOMAIN-CONTAINING PROTEIN"/>
    <property type="match status" value="1"/>
</dbReference>
<dbReference type="InterPro" id="IPR036942">
    <property type="entry name" value="Beta-barrel_TonB_sf"/>
</dbReference>
<keyword evidence="4 10" id="KW-1134">Transmembrane beta strand</keyword>
<dbReference type="PANTHER" id="PTHR47234">
    <property type="match status" value="1"/>
</dbReference>
<comment type="similarity">
    <text evidence="2 10 11">Belongs to the TonB-dependent receptor family.</text>
</comment>
<evidence type="ECO:0000256" key="1">
    <source>
        <dbReference type="ARBA" id="ARBA00004571"/>
    </source>
</evidence>
<keyword evidence="5 10" id="KW-0812">Transmembrane</keyword>
<dbReference type="SUPFAM" id="SSF56935">
    <property type="entry name" value="Porins"/>
    <property type="match status" value="1"/>
</dbReference>
<evidence type="ECO:0000256" key="2">
    <source>
        <dbReference type="ARBA" id="ARBA00009810"/>
    </source>
</evidence>
<keyword evidence="7 10" id="KW-0472">Membrane</keyword>